<dbReference type="InterPro" id="IPR027417">
    <property type="entry name" value="P-loop_NTPase"/>
</dbReference>
<dbReference type="EMBL" id="MN990733">
    <property type="protein sequence ID" value="QIM10029.1"/>
    <property type="molecule type" value="Genomic_DNA"/>
</dbReference>
<dbReference type="AlphaFoldDB" id="A0A6G8F181"/>
<dbReference type="Pfam" id="PF13087">
    <property type="entry name" value="AAA_12"/>
    <property type="match status" value="1"/>
</dbReference>
<feature type="domain" description="DNA2/NAM7 helicase helicase" evidence="1">
    <location>
        <begin position="724"/>
        <end position="789"/>
    </location>
</feature>
<keyword evidence="3" id="KW-0067">ATP-binding</keyword>
<accession>A0A6G8F181</accession>
<keyword evidence="3" id="KW-0547">Nucleotide-binding</keyword>
<feature type="domain" description="DNA2/NAM7 helicase-like C-terminal" evidence="2">
    <location>
        <begin position="913"/>
        <end position="1125"/>
    </location>
</feature>
<dbReference type="CDD" id="cd18808">
    <property type="entry name" value="SF1_C_Upf1"/>
    <property type="match status" value="1"/>
</dbReference>
<dbReference type="InterPro" id="IPR047187">
    <property type="entry name" value="SF1_C_Upf1"/>
</dbReference>
<dbReference type="InterPro" id="IPR041677">
    <property type="entry name" value="DNA2/NAM7_AAA_11"/>
</dbReference>
<evidence type="ECO:0000313" key="3">
    <source>
        <dbReference type="EMBL" id="QIM10029.1"/>
    </source>
</evidence>
<reference evidence="3" key="1">
    <citation type="journal article" date="2020" name="J. ISSAAS">
        <title>Lactobacilli and other gastrointestinal microbiota of Peromyscus leucopus, reservoir host for agents of Lyme disease and other zoonoses in North America.</title>
        <authorList>
            <person name="Milovic A."/>
            <person name="Bassam K."/>
            <person name="Shao H."/>
            <person name="Chatzistamou I."/>
            <person name="Tufts D.M."/>
            <person name="Diuk-Wasser M."/>
            <person name="Barbour A.G."/>
        </authorList>
    </citation>
    <scope>NUCLEOTIDE SEQUENCE</scope>
    <source>
        <strain evidence="3">LL70</strain>
    </source>
</reference>
<protein>
    <submittedName>
        <fullName evidence="3">DNA helicase</fullName>
    </submittedName>
</protein>
<evidence type="ECO:0000259" key="2">
    <source>
        <dbReference type="Pfam" id="PF13087"/>
    </source>
</evidence>
<dbReference type="SUPFAM" id="SSF52540">
    <property type="entry name" value="P-loop containing nucleoside triphosphate hydrolases"/>
    <property type="match status" value="1"/>
</dbReference>
<dbReference type="GO" id="GO:0004386">
    <property type="term" value="F:helicase activity"/>
    <property type="evidence" value="ECO:0007669"/>
    <property type="project" value="UniProtKB-KW"/>
</dbReference>
<keyword evidence="3" id="KW-0378">Hydrolase</keyword>
<dbReference type="PANTHER" id="PTHR10887">
    <property type="entry name" value="DNA2/NAM7 HELICASE FAMILY"/>
    <property type="match status" value="1"/>
</dbReference>
<dbReference type="InterPro" id="IPR041679">
    <property type="entry name" value="DNA2/NAM7-like_C"/>
</dbReference>
<proteinExistence type="predicted"/>
<evidence type="ECO:0000259" key="1">
    <source>
        <dbReference type="Pfam" id="PF13086"/>
    </source>
</evidence>
<name>A0A6G8F181_9BACT</name>
<dbReference type="Pfam" id="PF13086">
    <property type="entry name" value="AAA_11"/>
    <property type="match status" value="2"/>
</dbReference>
<feature type="domain" description="DNA2/NAM7 helicase helicase" evidence="1">
    <location>
        <begin position="824"/>
        <end position="890"/>
    </location>
</feature>
<keyword evidence="3" id="KW-0347">Helicase</keyword>
<dbReference type="Gene3D" id="3.40.50.300">
    <property type="entry name" value="P-loop containing nucleotide triphosphate hydrolases"/>
    <property type="match status" value="2"/>
</dbReference>
<dbReference type="InterPro" id="IPR045055">
    <property type="entry name" value="DNA2/NAM7-like"/>
</dbReference>
<dbReference type="PANTHER" id="PTHR10887:SF495">
    <property type="entry name" value="HELICASE SENATAXIN ISOFORM X1-RELATED"/>
    <property type="match status" value="1"/>
</dbReference>
<sequence length="1157" mass="131530">MPINNYTYTPETAADFFAELSAAMRLLPDIAGVYSAFNRVFRKCIDRNTEAVSATLCGAFAKTDYLLKEHKAARSMARDINDTRVRLRKRGDMTADTLRAHCLQDLENLCRFISLLYNTPVPDDLRRLLPQHTDAEKTDDNTAGRTELPDYIRMIVERWDDEYVYGHADEPCGHDPLKVCYADTPTPSGYNWAYLRNLLGEGTQLNLVRPHCKEDIIVPELIIYEPDYLIDISAVSRCFTNYAESPLVNLISRLRPQQSTEHTILGNFAGQLLDETVVSCRPESPQNIQPTTSTPKPYADSVKDFFKTHAVELLTVGIAPEFHKNAKAQQKNISQSISNDLPGMVSRFNPTEGMVEPSFFSEMLGLQGRMDYLQLDFRVLLEQKSGKGDFPYEGFVVPRHKEEHYVQLLLYMLLIRYNYRDIYEQNNRELHAFLLYSRYSSSLLGLGFAPDLVFRAIRLRNELAWSEMQYTREGTFRRVLDTLTPERMNMKNVSNTLWEQYQKRQIAETLAPIHSATPLEKAYYYRFLTFIANEHIMSKLGNKTKENSGFASTWHDSPEEKRLAGNIYDNLTLLYPDATTDGSIATVTLQFHENAAGDMSNFRVGDVVILYPYAPGSEPDARRTMVFRSSIEKIQADNISLRLRAVQSDSRVFVRYSGKLWAIEHDFIEASYGSLYRGMHSFLSAPKARRDLLLLQREPEVDDTVTALRGDYGEFNDMALRVKRAKELFLIIGPPGTGKTSFGMLNTVKEELAEPASSVLLLSYTNRAVDEICSKLKAEGIDFIRVGSTLNCAPEYRDNLLSERACRCDNITELRRQTAEARVYVGTTTAFNSHIALLSLRQFSLAVIDEASQILEPHLIGLLSAHCNGVPAIRKTVLIGDHKQLPAVVQQSPDVSRVTDKQLNDILLTDCRLSLFERLLRRYRNDESVTFMLCRQGRMHHDIALFPNQAFYAGMLTEVPLPHQVAGLPETADSDSGIDRILRSHRMAFIAADAPEDSPSDKVNQIEADMIAATVKRIHDMEGDNFRPAETVGVIVPYRNQIAAIRSALDGYGIPALRAITIDTVERYQGSQRRYIIYGFTVSKYYQLKFLSDNVFMDSDGSVVDRKLNVAMTRAKEHLLIFGNPRLLARNHTFSRLIEFAKEHGCYFEDRKLFLQC</sequence>
<gene>
    <name evidence="3" type="ORF">Prevot485_1280</name>
</gene>
<organism evidence="3">
    <name type="scientific">uncultured Prevotella sp</name>
    <dbReference type="NCBI Taxonomy" id="159272"/>
    <lineage>
        <taxon>Bacteria</taxon>
        <taxon>Pseudomonadati</taxon>
        <taxon>Bacteroidota</taxon>
        <taxon>Bacteroidia</taxon>
        <taxon>Bacteroidales</taxon>
        <taxon>Prevotellaceae</taxon>
        <taxon>Prevotella</taxon>
        <taxon>environmental samples</taxon>
    </lineage>
</organism>